<name>A0A4R6UZ54_9PSEU</name>
<gene>
    <name evidence="1" type="ORF">EV188_107111</name>
</gene>
<evidence type="ECO:0000313" key="1">
    <source>
        <dbReference type="EMBL" id="TDQ52734.1"/>
    </source>
</evidence>
<accession>A0A4R6UZ54</accession>
<dbReference type="Proteomes" id="UP000295705">
    <property type="component" value="Unassembled WGS sequence"/>
</dbReference>
<protein>
    <submittedName>
        <fullName evidence="1">Uncharacterized protein with GYD domain</fullName>
    </submittedName>
</protein>
<comment type="caution">
    <text evidence="1">The sequence shown here is derived from an EMBL/GenBank/DDBJ whole genome shotgun (WGS) entry which is preliminary data.</text>
</comment>
<dbReference type="EMBL" id="SNYO01000007">
    <property type="protein sequence ID" value="TDQ52734.1"/>
    <property type="molecule type" value="Genomic_DNA"/>
</dbReference>
<dbReference type="InterPro" id="IPR014845">
    <property type="entry name" value="GYD/TTHA1554"/>
</dbReference>
<dbReference type="OrthoDB" id="165683at2"/>
<proteinExistence type="predicted"/>
<dbReference type="AlphaFoldDB" id="A0A4R6UZ54"/>
<evidence type="ECO:0000313" key="2">
    <source>
        <dbReference type="Proteomes" id="UP000295705"/>
    </source>
</evidence>
<reference evidence="1 2" key="1">
    <citation type="submission" date="2019-03" db="EMBL/GenBank/DDBJ databases">
        <title>Genomic Encyclopedia of Type Strains, Phase IV (KMG-IV): sequencing the most valuable type-strain genomes for metagenomic binning, comparative biology and taxonomic classification.</title>
        <authorList>
            <person name="Goeker M."/>
        </authorList>
    </citation>
    <scope>NUCLEOTIDE SEQUENCE [LARGE SCALE GENOMIC DNA]</scope>
    <source>
        <strain evidence="1 2">DSM 45775</strain>
    </source>
</reference>
<organism evidence="1 2">
    <name type="scientific">Actinomycetospora succinea</name>
    <dbReference type="NCBI Taxonomy" id="663603"/>
    <lineage>
        <taxon>Bacteria</taxon>
        <taxon>Bacillati</taxon>
        <taxon>Actinomycetota</taxon>
        <taxon>Actinomycetes</taxon>
        <taxon>Pseudonocardiales</taxon>
        <taxon>Pseudonocardiaceae</taxon>
        <taxon>Actinomycetospora</taxon>
    </lineage>
</organism>
<dbReference type="Pfam" id="PF08734">
    <property type="entry name" value="GYD"/>
    <property type="match status" value="1"/>
</dbReference>
<keyword evidence="2" id="KW-1185">Reference proteome</keyword>
<sequence length="109" mass="11620">MPLYMYEAAYTAESLAAQIREPQDRLEATRGLYDAAGVTVVVAGHPLGERDIVIVFDAPDDTAAASVALTIGAGGAARSGRTTRLLSTQQWKESLERAQGVAAQYRPAR</sequence>
<dbReference type="RefSeq" id="WP_133828478.1">
    <property type="nucleotide sequence ID" value="NZ_BAABHR010000012.1"/>
</dbReference>